<name>A0A157SIK6_9BORD</name>
<dbReference type="Pfam" id="PF01168">
    <property type="entry name" value="Ala_racemase_N"/>
    <property type="match status" value="1"/>
</dbReference>
<evidence type="ECO:0000313" key="6">
    <source>
        <dbReference type="EMBL" id="SAI70081.1"/>
    </source>
</evidence>
<evidence type="ECO:0000256" key="1">
    <source>
        <dbReference type="ARBA" id="ARBA00022898"/>
    </source>
</evidence>
<dbReference type="NCBIfam" id="TIGR00044">
    <property type="entry name" value="YggS family pyridoxal phosphate-dependent enzyme"/>
    <property type="match status" value="1"/>
</dbReference>
<feature type="region of interest" description="Disordered" evidence="4">
    <location>
        <begin position="263"/>
        <end position="284"/>
    </location>
</feature>
<dbReference type="SUPFAM" id="SSF51419">
    <property type="entry name" value="PLP-binding barrel"/>
    <property type="match status" value="1"/>
</dbReference>
<comment type="function">
    <text evidence="2">Pyridoxal 5'-phosphate (PLP)-binding protein, which is involved in PLP homeostasis.</text>
</comment>
<dbReference type="Proteomes" id="UP000076848">
    <property type="component" value="Unassembled WGS sequence"/>
</dbReference>
<gene>
    <name evidence="6" type="ORF">SAMEA3906486_02884</name>
</gene>
<dbReference type="EMBL" id="FKIF01000006">
    <property type="protein sequence ID" value="SAI70081.1"/>
    <property type="molecule type" value="Genomic_DNA"/>
</dbReference>
<reference evidence="6 7" key="1">
    <citation type="submission" date="2016-04" db="EMBL/GenBank/DDBJ databases">
        <authorList>
            <consortium name="Pathogen Informatics"/>
        </authorList>
    </citation>
    <scope>NUCLEOTIDE SEQUENCE [LARGE SCALE GENOMIC DNA]</scope>
    <source>
        <strain evidence="6 7">H050680373</strain>
    </source>
</reference>
<dbReference type="FunFam" id="3.20.20.10:FF:000018">
    <property type="entry name" value="Pyridoxal phosphate homeostasis protein"/>
    <property type="match status" value="1"/>
</dbReference>
<evidence type="ECO:0000256" key="3">
    <source>
        <dbReference type="RuleBase" id="RU004514"/>
    </source>
</evidence>
<feature type="modified residue" description="N6-(pyridoxal phosphate)lysine" evidence="2">
    <location>
        <position position="66"/>
    </location>
</feature>
<comment type="similarity">
    <text evidence="2 3">Belongs to the pyridoxal phosphate-binding protein YggS/PROSC family.</text>
</comment>
<protein>
    <recommendedName>
        <fullName evidence="2">Pyridoxal phosphate homeostasis protein</fullName>
        <shortName evidence="2">PLP homeostasis protein</shortName>
    </recommendedName>
</protein>
<evidence type="ECO:0000256" key="4">
    <source>
        <dbReference type="SAM" id="MobiDB-lite"/>
    </source>
</evidence>
<evidence type="ECO:0000313" key="7">
    <source>
        <dbReference type="Proteomes" id="UP000076848"/>
    </source>
</evidence>
<dbReference type="PANTHER" id="PTHR10146">
    <property type="entry name" value="PROLINE SYNTHETASE CO-TRANSCRIBED BACTERIAL HOMOLOG PROTEIN"/>
    <property type="match status" value="1"/>
</dbReference>
<dbReference type="InterPro" id="IPR001608">
    <property type="entry name" value="Ala_racemase_N"/>
</dbReference>
<evidence type="ECO:0000256" key="2">
    <source>
        <dbReference type="HAMAP-Rule" id="MF_02087"/>
    </source>
</evidence>
<dbReference type="PANTHER" id="PTHR10146:SF14">
    <property type="entry name" value="PYRIDOXAL PHOSPHATE HOMEOSTASIS PROTEIN"/>
    <property type="match status" value="1"/>
</dbReference>
<keyword evidence="7" id="KW-1185">Reference proteome</keyword>
<dbReference type="GO" id="GO:0030170">
    <property type="term" value="F:pyridoxal phosphate binding"/>
    <property type="evidence" value="ECO:0007669"/>
    <property type="project" value="UniProtKB-UniRule"/>
</dbReference>
<dbReference type="HAMAP" id="MF_02087">
    <property type="entry name" value="PLP_homeostasis"/>
    <property type="match status" value="1"/>
</dbReference>
<feature type="compositionally biased region" description="Polar residues" evidence="4">
    <location>
        <begin position="274"/>
        <end position="284"/>
    </location>
</feature>
<proteinExistence type="inferred from homology"/>
<dbReference type="AlphaFoldDB" id="A0A157SIK6"/>
<accession>A0A157SIK6</accession>
<keyword evidence="1 2" id="KW-0663">Pyridoxal phosphate</keyword>
<dbReference type="STRING" id="288768.SAMEA3906486_02884"/>
<sequence length="284" mass="31200">MYILSYDNVSSTENPLSMNEQTHSWPTAHSVEDFRRNLAAVRRRIADACTRAGRDPSDVRLLPVSKTVPEERIRLAYAAGCRELGENKVQEAQRKAEAMVDLADLRWSVIGHLQTNKAKVVARFASEFQALDSLRVAQALDRRLQAEGRALDVFVQVNTSGEASKFGLPPSEVAGFVRALPGFSTLRVRGLMTLALLSADPARVRPCFVLLRELRDRLRQEAPAGIGMDELSMGMSGDFELAIEEGATVVRVGQAIFGARATPDSHYWPDDGRTSTSTASEQTA</sequence>
<dbReference type="InterPro" id="IPR029066">
    <property type="entry name" value="PLP-binding_barrel"/>
</dbReference>
<evidence type="ECO:0000259" key="5">
    <source>
        <dbReference type="Pfam" id="PF01168"/>
    </source>
</evidence>
<organism evidence="6 7">
    <name type="scientific">Bordetella ansorpii</name>
    <dbReference type="NCBI Taxonomy" id="288768"/>
    <lineage>
        <taxon>Bacteria</taxon>
        <taxon>Pseudomonadati</taxon>
        <taxon>Pseudomonadota</taxon>
        <taxon>Betaproteobacteria</taxon>
        <taxon>Burkholderiales</taxon>
        <taxon>Alcaligenaceae</taxon>
        <taxon>Bordetella</taxon>
    </lineage>
</organism>
<dbReference type="Gene3D" id="3.20.20.10">
    <property type="entry name" value="Alanine racemase"/>
    <property type="match status" value="1"/>
</dbReference>
<dbReference type="CDD" id="cd00635">
    <property type="entry name" value="PLPDE_III_YBL036c_like"/>
    <property type="match status" value="1"/>
</dbReference>
<dbReference type="InterPro" id="IPR011078">
    <property type="entry name" value="PyrdxlP_homeostasis"/>
</dbReference>
<feature type="domain" description="Alanine racemase N-terminal" evidence="5">
    <location>
        <begin position="37"/>
        <end position="260"/>
    </location>
</feature>